<accession>A0A072PE05</accession>
<dbReference type="RefSeq" id="XP_013260602.1">
    <property type="nucleotide sequence ID" value="XM_013405148.1"/>
</dbReference>
<keyword evidence="3" id="KW-1185">Reference proteome</keyword>
<dbReference type="HOGENOM" id="CLU_969873_0_0_1"/>
<keyword evidence="1" id="KW-0732">Signal</keyword>
<organism evidence="2 3">
    <name type="scientific">Exophiala aquamarina CBS 119918</name>
    <dbReference type="NCBI Taxonomy" id="1182545"/>
    <lineage>
        <taxon>Eukaryota</taxon>
        <taxon>Fungi</taxon>
        <taxon>Dikarya</taxon>
        <taxon>Ascomycota</taxon>
        <taxon>Pezizomycotina</taxon>
        <taxon>Eurotiomycetes</taxon>
        <taxon>Chaetothyriomycetidae</taxon>
        <taxon>Chaetothyriales</taxon>
        <taxon>Herpotrichiellaceae</taxon>
        <taxon>Exophiala</taxon>
    </lineage>
</organism>
<feature type="chain" id="PRO_5001681591" evidence="1">
    <location>
        <begin position="18"/>
        <end position="287"/>
    </location>
</feature>
<dbReference type="GeneID" id="25280855"/>
<sequence length="287" mass="32305">MGHAGSIPIIILAGAVGLPGLMQGPASAAALPYEWSNSAPPFSTAYGRNDLLPPTKRELRVEVEITCKECREFTAKNESVYTNEAKFDPPLFPLTCTRLALAAAAKYRYWCRQIIDNKSGKWTDGWACDSGGGIPSVIHCCGDWISYDDPLYADYPTARERVQIDVKDQRYWYTLDYRDVKDISNTTRMIVQHDPGKYNINHIQCRNLKPNSDLEFMYWMSNLREHGVLDADKNGKVWGKEMWAPEGGIIPMVDPWSKGAPKYFDITPEQALEHDLALLAEGWRGGP</sequence>
<reference evidence="2 3" key="1">
    <citation type="submission" date="2013-03" db="EMBL/GenBank/DDBJ databases">
        <title>The Genome Sequence of Exophiala aquamarina CBS 119918.</title>
        <authorList>
            <consortium name="The Broad Institute Genomics Platform"/>
            <person name="Cuomo C."/>
            <person name="de Hoog S."/>
            <person name="Gorbushina A."/>
            <person name="Walker B."/>
            <person name="Young S.K."/>
            <person name="Zeng Q."/>
            <person name="Gargeya S."/>
            <person name="Fitzgerald M."/>
            <person name="Haas B."/>
            <person name="Abouelleil A."/>
            <person name="Allen A.W."/>
            <person name="Alvarado L."/>
            <person name="Arachchi H.M."/>
            <person name="Berlin A.M."/>
            <person name="Chapman S.B."/>
            <person name="Gainer-Dewar J."/>
            <person name="Goldberg J."/>
            <person name="Griggs A."/>
            <person name="Gujja S."/>
            <person name="Hansen M."/>
            <person name="Howarth C."/>
            <person name="Imamovic A."/>
            <person name="Ireland A."/>
            <person name="Larimer J."/>
            <person name="McCowan C."/>
            <person name="Murphy C."/>
            <person name="Pearson M."/>
            <person name="Poon T.W."/>
            <person name="Priest M."/>
            <person name="Roberts A."/>
            <person name="Saif S."/>
            <person name="Shea T."/>
            <person name="Sisk P."/>
            <person name="Sykes S."/>
            <person name="Wortman J."/>
            <person name="Nusbaum C."/>
            <person name="Birren B."/>
        </authorList>
    </citation>
    <scope>NUCLEOTIDE SEQUENCE [LARGE SCALE GENOMIC DNA]</scope>
    <source>
        <strain evidence="2 3">CBS 119918</strain>
    </source>
</reference>
<dbReference type="EMBL" id="AMGV01000004">
    <property type="protein sequence ID" value="KEF58012.1"/>
    <property type="molecule type" value="Genomic_DNA"/>
</dbReference>
<feature type="signal peptide" evidence="1">
    <location>
        <begin position="1"/>
        <end position="17"/>
    </location>
</feature>
<proteinExistence type="predicted"/>
<evidence type="ECO:0000256" key="1">
    <source>
        <dbReference type="SAM" id="SignalP"/>
    </source>
</evidence>
<gene>
    <name evidence="2" type="ORF">A1O9_05935</name>
</gene>
<evidence type="ECO:0000313" key="2">
    <source>
        <dbReference type="EMBL" id="KEF58012.1"/>
    </source>
</evidence>
<protein>
    <submittedName>
        <fullName evidence="2">Uncharacterized protein</fullName>
    </submittedName>
</protein>
<dbReference type="AlphaFoldDB" id="A0A072PE05"/>
<comment type="caution">
    <text evidence="2">The sequence shown here is derived from an EMBL/GenBank/DDBJ whole genome shotgun (WGS) entry which is preliminary data.</text>
</comment>
<evidence type="ECO:0000313" key="3">
    <source>
        <dbReference type="Proteomes" id="UP000027920"/>
    </source>
</evidence>
<name>A0A072PE05_9EURO</name>
<dbReference type="VEuPathDB" id="FungiDB:A1O9_05935"/>
<dbReference type="Proteomes" id="UP000027920">
    <property type="component" value="Unassembled WGS sequence"/>
</dbReference>